<gene>
    <name evidence="4" type="ORF">TCAL_08050</name>
</gene>
<proteinExistence type="inferred from homology"/>
<feature type="transmembrane region" description="Helical" evidence="3">
    <location>
        <begin position="370"/>
        <end position="391"/>
    </location>
</feature>
<feature type="transmembrane region" description="Helical" evidence="3">
    <location>
        <begin position="513"/>
        <end position="537"/>
    </location>
</feature>
<comment type="caution">
    <text evidence="4">The sequence shown here is derived from an EMBL/GenBank/DDBJ whole genome shotgun (WGS) entry which is preliminary data.</text>
</comment>
<evidence type="ECO:0000256" key="3">
    <source>
        <dbReference type="SAM" id="Phobius"/>
    </source>
</evidence>
<feature type="transmembrane region" description="Helical" evidence="3">
    <location>
        <begin position="429"/>
        <end position="446"/>
    </location>
</feature>
<dbReference type="EMBL" id="VCGU01000011">
    <property type="protein sequence ID" value="TRY67018.1"/>
    <property type="molecule type" value="Genomic_DNA"/>
</dbReference>
<comment type="similarity">
    <text evidence="1">Belongs to the PhzF family.</text>
</comment>
<protein>
    <recommendedName>
        <fullName evidence="6">Phenazine biosynthesis-like domain-containing protein</fullName>
    </recommendedName>
</protein>
<evidence type="ECO:0000256" key="1">
    <source>
        <dbReference type="ARBA" id="ARBA00008270"/>
    </source>
</evidence>
<sequence>MKIPVLIVDAFANKPFVGNPAAVCPLNEDNISDEVLQKIGAEMNLSETAFISPIKESEQSQSDFSTNSHFKIRWFSPTMEIPLCGHATLASAKVLISKFGNTNEVITFQTKTSGSLQVRQDHSNGKLLLVLPNNPPDVSIEESDLGMMALIKTCIGGLKYLEAKLSPYANNCLVIRLEDSWTQSEFEAIQVDPNSLLSVDTQGRVEGIIMTCKAPDTSELDFYSRYFGPWMGVPEDPVTGSAHAVLGPYWQAILKKDRMKARQCSKRGGETGIVMAPDTTTLIAEACLNQVRAIAPDRCRLAWHGLLCLLTSLSMGFTFYMSSEKSKYFIFLTNWGQILAFITYALQFYLTFTYRGQRKSSFLNKRMKTLWFFLNSNAAVSHLVALFYWFFIVPNLPNQTHPTEFALGASPEDDYLTGFQIGQIWLDRLLGHGLIPFLVWVDLLLFSTRPWRYRQCWTPVLFGMSWVLFSYIYYLLGGTGYLKHVHPGDEKAVANGGHHFIYEMVNWEEPQTLGVVLIIGALVGVSHLILCSAAWAVNKCLRSPMDENASQNNDGLENEEMNLMIDGKPGNPAAVCLLEGPITDEVKQKIAAEMNLSETAFVWPLDESPKTFAGSKRFSLQWFTPTTEVPLCGHATLATSAVLFFVQGNNNQTLEFETKFSGLLKATRSFKTESIEMQLPLNPPNRSVSKNDEKAVWQVVQEVLKGQSKWTQEDVKEVKLSPVTKKLLIRLSDRICQTDLEALERPDGITSIDTGDRVRGVIVTVKSPEKYDFLSRYFAPWVGIPEDPVTGSAHTVLAPYWAGELGKKDFFARQCSKRGGEVTLRVEDDFLRISGNATIVLKGAITF</sequence>
<dbReference type="OMA" id="APMINIK"/>
<dbReference type="PANTHER" id="PTHR13774">
    <property type="entry name" value="PHENAZINE BIOSYNTHESIS PROTEIN"/>
    <property type="match status" value="1"/>
</dbReference>
<dbReference type="SUPFAM" id="SSF54506">
    <property type="entry name" value="Diaminopimelate epimerase-like"/>
    <property type="match status" value="2"/>
</dbReference>
<reference evidence="4 5" key="1">
    <citation type="journal article" date="2018" name="Nat. Ecol. Evol.">
        <title>Genomic signatures of mitonuclear coevolution across populations of Tigriopus californicus.</title>
        <authorList>
            <person name="Barreto F.S."/>
            <person name="Watson E.T."/>
            <person name="Lima T.G."/>
            <person name="Willett C.S."/>
            <person name="Edmands S."/>
            <person name="Li W."/>
            <person name="Burton R.S."/>
        </authorList>
    </citation>
    <scope>NUCLEOTIDE SEQUENCE [LARGE SCALE GENOMIC DNA]</scope>
    <source>
        <strain evidence="4 5">San Diego</strain>
    </source>
</reference>
<name>A0A553NNJ7_TIGCA</name>
<keyword evidence="3" id="KW-0812">Transmembrane</keyword>
<evidence type="ECO:0000256" key="2">
    <source>
        <dbReference type="ARBA" id="ARBA00023235"/>
    </source>
</evidence>
<organism evidence="4 5">
    <name type="scientific">Tigriopus californicus</name>
    <name type="common">Marine copepod</name>
    <dbReference type="NCBI Taxonomy" id="6832"/>
    <lineage>
        <taxon>Eukaryota</taxon>
        <taxon>Metazoa</taxon>
        <taxon>Ecdysozoa</taxon>
        <taxon>Arthropoda</taxon>
        <taxon>Crustacea</taxon>
        <taxon>Multicrustacea</taxon>
        <taxon>Hexanauplia</taxon>
        <taxon>Copepoda</taxon>
        <taxon>Harpacticoida</taxon>
        <taxon>Harpacticidae</taxon>
        <taxon>Tigriopus</taxon>
    </lineage>
</organism>
<dbReference type="PANTHER" id="PTHR13774:SF17">
    <property type="entry name" value="PHENAZINE BIOSYNTHESIS-LIKE DOMAIN-CONTAINING PROTEIN"/>
    <property type="match status" value="1"/>
</dbReference>
<feature type="transmembrane region" description="Helical" evidence="3">
    <location>
        <begin position="328"/>
        <end position="350"/>
    </location>
</feature>
<keyword evidence="5" id="KW-1185">Reference proteome</keyword>
<evidence type="ECO:0008006" key="6">
    <source>
        <dbReference type="Google" id="ProtNLM"/>
    </source>
</evidence>
<keyword evidence="3" id="KW-0472">Membrane</keyword>
<feature type="transmembrane region" description="Helical" evidence="3">
    <location>
        <begin position="301"/>
        <end position="322"/>
    </location>
</feature>
<dbReference type="GO" id="GO:0005737">
    <property type="term" value="C:cytoplasm"/>
    <property type="evidence" value="ECO:0007669"/>
    <property type="project" value="TreeGrafter"/>
</dbReference>
<dbReference type="InterPro" id="IPR003719">
    <property type="entry name" value="Phenazine_PhzF-like"/>
</dbReference>
<dbReference type="Gene3D" id="3.10.310.10">
    <property type="entry name" value="Diaminopimelate Epimerase, Chain A, domain 1"/>
    <property type="match status" value="4"/>
</dbReference>
<dbReference type="Pfam" id="PF02567">
    <property type="entry name" value="PhzC-PhzF"/>
    <property type="match status" value="2"/>
</dbReference>
<keyword evidence="2" id="KW-0413">Isomerase</keyword>
<evidence type="ECO:0000313" key="5">
    <source>
        <dbReference type="Proteomes" id="UP000318571"/>
    </source>
</evidence>
<dbReference type="STRING" id="6832.A0A553NNJ7"/>
<dbReference type="GO" id="GO:0016853">
    <property type="term" value="F:isomerase activity"/>
    <property type="evidence" value="ECO:0007669"/>
    <property type="project" value="UniProtKB-KW"/>
</dbReference>
<evidence type="ECO:0000313" key="4">
    <source>
        <dbReference type="EMBL" id="TRY67018.1"/>
    </source>
</evidence>
<dbReference type="NCBIfam" id="TIGR00654">
    <property type="entry name" value="PhzF_family"/>
    <property type="match status" value="2"/>
</dbReference>
<accession>A0A553NNJ7</accession>
<feature type="transmembrane region" description="Helical" evidence="3">
    <location>
        <begin position="458"/>
        <end position="476"/>
    </location>
</feature>
<dbReference type="Proteomes" id="UP000318571">
    <property type="component" value="Chromosome 4"/>
</dbReference>
<keyword evidence="3" id="KW-1133">Transmembrane helix</keyword>
<dbReference type="AlphaFoldDB" id="A0A553NNJ7"/>